<dbReference type="Proteomes" id="UP000886879">
    <property type="component" value="Unassembled WGS sequence"/>
</dbReference>
<evidence type="ECO:0000313" key="3">
    <source>
        <dbReference type="Proteomes" id="UP000886879"/>
    </source>
</evidence>
<proteinExistence type="predicted"/>
<evidence type="ECO:0000259" key="1">
    <source>
        <dbReference type="Pfam" id="PF03205"/>
    </source>
</evidence>
<dbReference type="EMBL" id="DVFO01000090">
    <property type="protein sequence ID" value="HIQ61611.1"/>
    <property type="molecule type" value="Genomic_DNA"/>
</dbReference>
<dbReference type="InterPro" id="IPR004435">
    <property type="entry name" value="MobB_dom"/>
</dbReference>
<organism evidence="2 3">
    <name type="scientific">Candidatus Enterenecus faecium</name>
    <dbReference type="NCBI Taxonomy" id="2840780"/>
    <lineage>
        <taxon>Bacteria</taxon>
        <taxon>Bacillati</taxon>
        <taxon>Bacillota</taxon>
        <taxon>Clostridia</taxon>
        <taxon>Eubacteriales</taxon>
        <taxon>Candidatus Enterenecus</taxon>
    </lineage>
</organism>
<reference evidence="2" key="1">
    <citation type="submission" date="2020-10" db="EMBL/GenBank/DDBJ databases">
        <authorList>
            <person name="Gilroy R."/>
        </authorList>
    </citation>
    <scope>NUCLEOTIDE SEQUENCE</scope>
    <source>
        <strain evidence="2">ChiGjej2B2-12916</strain>
    </source>
</reference>
<dbReference type="InterPro" id="IPR027417">
    <property type="entry name" value="P-loop_NTPase"/>
</dbReference>
<accession>A0A9D1CH15</accession>
<gene>
    <name evidence="2" type="primary">mobB</name>
    <name evidence="2" type="ORF">IAD31_08485</name>
</gene>
<dbReference type="Pfam" id="PF03205">
    <property type="entry name" value="MobB"/>
    <property type="match status" value="1"/>
</dbReference>
<protein>
    <submittedName>
        <fullName evidence="2">Molybdopterin-guanine dinucleotide biosynthesis protein B</fullName>
    </submittedName>
</protein>
<name>A0A9D1CH15_9FIRM</name>
<dbReference type="Gene3D" id="3.40.50.300">
    <property type="entry name" value="P-loop containing nucleotide triphosphate hydrolases"/>
    <property type="match status" value="1"/>
</dbReference>
<dbReference type="CDD" id="cd03116">
    <property type="entry name" value="MobB"/>
    <property type="match status" value="1"/>
</dbReference>
<reference evidence="2" key="2">
    <citation type="journal article" date="2021" name="PeerJ">
        <title>Extensive microbial diversity within the chicken gut microbiome revealed by metagenomics and culture.</title>
        <authorList>
            <person name="Gilroy R."/>
            <person name="Ravi A."/>
            <person name="Getino M."/>
            <person name="Pursley I."/>
            <person name="Horton D.L."/>
            <person name="Alikhan N.F."/>
            <person name="Baker D."/>
            <person name="Gharbi K."/>
            <person name="Hall N."/>
            <person name="Watson M."/>
            <person name="Adriaenssens E.M."/>
            <person name="Foster-Nyarko E."/>
            <person name="Jarju S."/>
            <person name="Secka A."/>
            <person name="Antonio M."/>
            <person name="Oren A."/>
            <person name="Chaudhuri R.R."/>
            <person name="La Ragione R."/>
            <person name="Hildebrand F."/>
            <person name="Pallen M.J."/>
        </authorList>
    </citation>
    <scope>NUCLEOTIDE SEQUENCE</scope>
    <source>
        <strain evidence="2">ChiGjej2B2-12916</strain>
    </source>
</reference>
<comment type="caution">
    <text evidence="2">The sequence shown here is derived from an EMBL/GenBank/DDBJ whole genome shotgun (WGS) entry which is preliminary data.</text>
</comment>
<dbReference type="AlphaFoldDB" id="A0A9D1CH15"/>
<dbReference type="NCBIfam" id="TIGR00176">
    <property type="entry name" value="mobB"/>
    <property type="match status" value="1"/>
</dbReference>
<feature type="domain" description="Molybdopterin-guanine dinucleotide biosynthesis protein B (MobB)" evidence="1">
    <location>
        <begin position="7"/>
        <end position="134"/>
    </location>
</feature>
<sequence>MASKPTVVAVSGVKNSGKTTLITAMLPHFHRAGVQVAVIKHDGHTFQPEPPNTDTGRYLQAGAMGAAIYDGETTKVIWRQTPDLPGLLELFPQADLILLEGGKHSPWPKLELVRAGNSTQSVCDPATLLALVTDTTLCLPGIPTLSLNDPAGVADFLMKYLERGRST</sequence>
<dbReference type="GO" id="GO:0006777">
    <property type="term" value="P:Mo-molybdopterin cofactor biosynthetic process"/>
    <property type="evidence" value="ECO:0007669"/>
    <property type="project" value="InterPro"/>
</dbReference>
<dbReference type="InterPro" id="IPR052539">
    <property type="entry name" value="MGD_biosynthesis_adapter"/>
</dbReference>
<evidence type="ECO:0000313" key="2">
    <source>
        <dbReference type="EMBL" id="HIQ61611.1"/>
    </source>
</evidence>
<dbReference type="PANTHER" id="PTHR40072:SF1">
    <property type="entry name" value="MOLYBDOPTERIN-GUANINE DINUCLEOTIDE BIOSYNTHESIS ADAPTER PROTEIN"/>
    <property type="match status" value="1"/>
</dbReference>
<dbReference type="GO" id="GO:0005525">
    <property type="term" value="F:GTP binding"/>
    <property type="evidence" value="ECO:0007669"/>
    <property type="project" value="InterPro"/>
</dbReference>
<dbReference type="PANTHER" id="PTHR40072">
    <property type="entry name" value="MOLYBDOPTERIN-GUANINE DINUCLEOTIDE BIOSYNTHESIS ADAPTER PROTEIN-RELATED"/>
    <property type="match status" value="1"/>
</dbReference>
<dbReference type="SUPFAM" id="SSF52540">
    <property type="entry name" value="P-loop containing nucleoside triphosphate hydrolases"/>
    <property type="match status" value="1"/>
</dbReference>